<dbReference type="KEGG" id="sman:C12CBH8_21870"/>
<sequence>MNNSLKQQLFDMQAGCSALSWSTQDQKHLWGRNFDFNRLAEGSKISYIPSGTEYYTCGTSVEHNLAEETRHTSAYAAVGTGFLLVPSTPVLYEGINEKGLMGGQLYYRNFSHFEDKARPGTTKLQPPFAVFHFLAQCATVDEVAAMVEKDVTLMAIPMFGTVPTIHWSFSDRSGESIVIEPDKDGVKIYRNTIGVMTNSPSYSWHRLNLLNYVGVRDLDYDTLELEGDRLEQCFSGNGALGLPGDWSSPSRFIRLAFLKKFGVKGKDEQQGVTNMLHLFQSVAFPLGMIRVSEQGHITEYDKEIVPYDYTIYTSIMCAESLRFYFTSYENQRVQCVDLNHLMASSEKVQFDLGRRADFHLLTSDPGSHRSL</sequence>
<accession>A0A7I8D403</accession>
<dbReference type="SUPFAM" id="SSF56235">
    <property type="entry name" value="N-terminal nucleophile aminohydrolases (Ntn hydrolases)"/>
    <property type="match status" value="1"/>
</dbReference>
<name>A0A7I8D403_9FIRM</name>
<dbReference type="AlphaFoldDB" id="A0A7I8D403"/>
<evidence type="ECO:0000313" key="5">
    <source>
        <dbReference type="Proteomes" id="UP000593890"/>
    </source>
</evidence>
<dbReference type="PANTHER" id="PTHR35527">
    <property type="entry name" value="CHOLOYLGLYCINE HYDROLASE"/>
    <property type="match status" value="1"/>
</dbReference>
<comment type="similarity">
    <text evidence="1">Belongs to the peptidase C59 family.</text>
</comment>
<keyword evidence="5" id="KW-1185">Reference proteome</keyword>
<reference evidence="5" key="1">
    <citation type="submission" date="2020-07" db="EMBL/GenBank/DDBJ databases">
        <title>Complete genome sequencing of Clostridia bacterium strain 12CBH8.</title>
        <authorList>
            <person name="Sakamoto M."/>
            <person name="Murakami T."/>
            <person name="Mori H."/>
        </authorList>
    </citation>
    <scope>NUCLEOTIDE SEQUENCE [LARGE SCALE GENOMIC DNA]</scope>
    <source>
        <strain evidence="5">12CBH8</strain>
    </source>
</reference>
<dbReference type="InterPro" id="IPR052193">
    <property type="entry name" value="Peptidase_C59"/>
</dbReference>
<dbReference type="GO" id="GO:0016787">
    <property type="term" value="F:hydrolase activity"/>
    <property type="evidence" value="ECO:0007669"/>
    <property type="project" value="UniProtKB-KW"/>
</dbReference>
<proteinExistence type="inferred from homology"/>
<dbReference type="InterPro" id="IPR029055">
    <property type="entry name" value="Ntn_hydrolases_N"/>
</dbReference>
<feature type="domain" description="Choloylglycine hydrolase/NAAA C-terminal" evidence="3">
    <location>
        <begin position="16"/>
        <end position="341"/>
    </location>
</feature>
<protein>
    <submittedName>
        <fullName evidence="4">Penicillin acylase</fullName>
    </submittedName>
</protein>
<dbReference type="Pfam" id="PF02275">
    <property type="entry name" value="CBAH"/>
    <property type="match status" value="1"/>
</dbReference>
<dbReference type="Gene3D" id="3.60.60.10">
    <property type="entry name" value="Penicillin V Acylase, Chain A"/>
    <property type="match status" value="1"/>
</dbReference>
<evidence type="ECO:0000259" key="3">
    <source>
        <dbReference type="Pfam" id="PF02275"/>
    </source>
</evidence>
<keyword evidence="2" id="KW-0378">Hydrolase</keyword>
<dbReference type="RefSeq" id="WP_215533255.1">
    <property type="nucleotide sequence ID" value="NZ_AP023321.1"/>
</dbReference>
<dbReference type="PANTHER" id="PTHR35527:SF2">
    <property type="entry name" value="HYDROLASE"/>
    <property type="match status" value="1"/>
</dbReference>
<dbReference type="EMBL" id="AP023321">
    <property type="protein sequence ID" value="BCI61548.1"/>
    <property type="molecule type" value="Genomic_DNA"/>
</dbReference>
<organism evidence="4 5">
    <name type="scientific">Solibaculum mannosilyticum</name>
    <dbReference type="NCBI Taxonomy" id="2780922"/>
    <lineage>
        <taxon>Bacteria</taxon>
        <taxon>Bacillati</taxon>
        <taxon>Bacillota</taxon>
        <taxon>Clostridia</taxon>
        <taxon>Eubacteriales</taxon>
        <taxon>Oscillospiraceae</taxon>
        <taxon>Solibaculum</taxon>
    </lineage>
</organism>
<gene>
    <name evidence="4" type="primary">pacB</name>
    <name evidence="4" type="ORF">C12CBH8_21870</name>
</gene>
<dbReference type="InterPro" id="IPR029132">
    <property type="entry name" value="CBAH/NAAA_C"/>
</dbReference>
<dbReference type="Proteomes" id="UP000593890">
    <property type="component" value="Chromosome"/>
</dbReference>
<evidence type="ECO:0000313" key="4">
    <source>
        <dbReference type="EMBL" id="BCI61548.1"/>
    </source>
</evidence>
<evidence type="ECO:0000256" key="1">
    <source>
        <dbReference type="ARBA" id="ARBA00006625"/>
    </source>
</evidence>
<evidence type="ECO:0000256" key="2">
    <source>
        <dbReference type="ARBA" id="ARBA00022801"/>
    </source>
</evidence>